<dbReference type="RefSeq" id="WP_209357437.1">
    <property type="nucleotide sequence ID" value="NZ_CP060010.1"/>
</dbReference>
<organism evidence="2 3">
    <name type="scientific">Cognatishimia activa</name>
    <dbReference type="NCBI Taxonomy" id="1715691"/>
    <lineage>
        <taxon>Bacteria</taxon>
        <taxon>Pseudomonadati</taxon>
        <taxon>Pseudomonadota</taxon>
        <taxon>Alphaproteobacteria</taxon>
        <taxon>Rhodobacterales</taxon>
        <taxon>Paracoccaceae</taxon>
        <taxon>Cognatishimia</taxon>
    </lineage>
</organism>
<sequence length="210" mass="23084">MADKAQFWNKIAPKYARDPIKDMESYEITLNKTRGYLRADHAVLEIGAGTGSTALLLAGECAHITATDLSEKMLEVGRERAWNDGVGNISFEVRSAEDMPEGPFDVVLAHNILHLVEDLPSVLARAHAVLKPGGVLVSKTFVKPMSGLHLEYRVMKLALPIMQFFGKAPFVAFHTRAAFEAAFADAGFEIVESGHFPVGQERLYTVARKT</sequence>
<dbReference type="PANTHER" id="PTHR43861:SF1">
    <property type="entry name" value="TRANS-ACONITATE 2-METHYLTRANSFERASE"/>
    <property type="match status" value="1"/>
</dbReference>
<gene>
    <name evidence="2" type="ORF">HZ995_04255</name>
</gene>
<keyword evidence="2" id="KW-0489">Methyltransferase</keyword>
<dbReference type="Pfam" id="PF13847">
    <property type="entry name" value="Methyltransf_31"/>
    <property type="match status" value="1"/>
</dbReference>
<dbReference type="EMBL" id="CP060010">
    <property type="protein sequence ID" value="QTN36739.1"/>
    <property type="molecule type" value="Genomic_DNA"/>
</dbReference>
<reference evidence="2" key="1">
    <citation type="submission" date="2020-07" db="EMBL/GenBank/DDBJ databases">
        <title>Genome sequences of bacteria associated with the marine, planktonic diatom Thalassiosira profunda strain ECT2AJA-044.</title>
        <authorList>
            <person name="Gargas C.B."/>
            <person name="Roberts W.R."/>
            <person name="Alverson A.J."/>
        </authorList>
    </citation>
    <scope>NUCLEOTIDE SEQUENCE</scope>
    <source>
        <strain evidence="2">ECT2AJA-044</strain>
    </source>
</reference>
<feature type="domain" description="Methyltransferase" evidence="1">
    <location>
        <begin position="40"/>
        <end position="142"/>
    </location>
</feature>
<dbReference type="GO" id="GO:0032259">
    <property type="term" value="P:methylation"/>
    <property type="evidence" value="ECO:0007669"/>
    <property type="project" value="UniProtKB-KW"/>
</dbReference>
<dbReference type="PANTHER" id="PTHR43861">
    <property type="entry name" value="TRANS-ACONITATE 2-METHYLTRANSFERASE-RELATED"/>
    <property type="match status" value="1"/>
</dbReference>
<proteinExistence type="predicted"/>
<evidence type="ECO:0000259" key="1">
    <source>
        <dbReference type="Pfam" id="PF13847"/>
    </source>
</evidence>
<protein>
    <submittedName>
        <fullName evidence="2">Class I SAM-dependent methyltransferase</fullName>
    </submittedName>
</protein>
<keyword evidence="2" id="KW-0808">Transferase</keyword>
<name>A0A975ERD3_9RHOB</name>
<dbReference type="Proteomes" id="UP000665026">
    <property type="component" value="Chromosome"/>
</dbReference>
<dbReference type="GO" id="GO:0008168">
    <property type="term" value="F:methyltransferase activity"/>
    <property type="evidence" value="ECO:0007669"/>
    <property type="project" value="UniProtKB-KW"/>
</dbReference>
<dbReference type="AlphaFoldDB" id="A0A975ERD3"/>
<dbReference type="InterPro" id="IPR029063">
    <property type="entry name" value="SAM-dependent_MTases_sf"/>
</dbReference>
<dbReference type="CDD" id="cd02440">
    <property type="entry name" value="AdoMet_MTases"/>
    <property type="match status" value="1"/>
</dbReference>
<evidence type="ECO:0000313" key="3">
    <source>
        <dbReference type="Proteomes" id="UP000665026"/>
    </source>
</evidence>
<dbReference type="SUPFAM" id="SSF53335">
    <property type="entry name" value="S-adenosyl-L-methionine-dependent methyltransferases"/>
    <property type="match status" value="1"/>
</dbReference>
<dbReference type="Gene3D" id="3.40.50.150">
    <property type="entry name" value="Vaccinia Virus protein VP39"/>
    <property type="match status" value="1"/>
</dbReference>
<accession>A0A975ERD3</accession>
<dbReference type="KEGG" id="cact:HZ995_04255"/>
<dbReference type="InterPro" id="IPR025714">
    <property type="entry name" value="Methyltranfer_dom"/>
</dbReference>
<evidence type="ECO:0000313" key="2">
    <source>
        <dbReference type="EMBL" id="QTN36739.1"/>
    </source>
</evidence>